<dbReference type="Proteomes" id="UP001055811">
    <property type="component" value="Linkage Group LG06"/>
</dbReference>
<protein>
    <submittedName>
        <fullName evidence="1">Uncharacterized protein</fullName>
    </submittedName>
</protein>
<reference evidence="1 2" key="2">
    <citation type="journal article" date="2022" name="Mol. Ecol. Resour.">
        <title>The genomes of chicory, endive, great burdock and yacon provide insights into Asteraceae paleo-polyploidization history and plant inulin production.</title>
        <authorList>
            <person name="Fan W."/>
            <person name="Wang S."/>
            <person name="Wang H."/>
            <person name="Wang A."/>
            <person name="Jiang F."/>
            <person name="Liu H."/>
            <person name="Zhao H."/>
            <person name="Xu D."/>
            <person name="Zhang Y."/>
        </authorList>
    </citation>
    <scope>NUCLEOTIDE SEQUENCE [LARGE SCALE GENOMIC DNA]</scope>
    <source>
        <strain evidence="2">cv. Punajuju</strain>
        <tissue evidence="1">Leaves</tissue>
    </source>
</reference>
<evidence type="ECO:0000313" key="2">
    <source>
        <dbReference type="Proteomes" id="UP001055811"/>
    </source>
</evidence>
<dbReference type="EMBL" id="CM042014">
    <property type="protein sequence ID" value="KAI3724401.1"/>
    <property type="molecule type" value="Genomic_DNA"/>
</dbReference>
<gene>
    <name evidence="1" type="ORF">L2E82_36175</name>
</gene>
<proteinExistence type="predicted"/>
<organism evidence="1 2">
    <name type="scientific">Cichorium intybus</name>
    <name type="common">Chicory</name>
    <dbReference type="NCBI Taxonomy" id="13427"/>
    <lineage>
        <taxon>Eukaryota</taxon>
        <taxon>Viridiplantae</taxon>
        <taxon>Streptophyta</taxon>
        <taxon>Embryophyta</taxon>
        <taxon>Tracheophyta</taxon>
        <taxon>Spermatophyta</taxon>
        <taxon>Magnoliopsida</taxon>
        <taxon>eudicotyledons</taxon>
        <taxon>Gunneridae</taxon>
        <taxon>Pentapetalae</taxon>
        <taxon>asterids</taxon>
        <taxon>campanulids</taxon>
        <taxon>Asterales</taxon>
        <taxon>Asteraceae</taxon>
        <taxon>Cichorioideae</taxon>
        <taxon>Cichorieae</taxon>
        <taxon>Cichoriinae</taxon>
        <taxon>Cichorium</taxon>
    </lineage>
</organism>
<keyword evidence="2" id="KW-1185">Reference proteome</keyword>
<accession>A0ACB9BQU2</accession>
<evidence type="ECO:0000313" key="1">
    <source>
        <dbReference type="EMBL" id="KAI3724401.1"/>
    </source>
</evidence>
<comment type="caution">
    <text evidence="1">The sequence shown here is derived from an EMBL/GenBank/DDBJ whole genome shotgun (WGS) entry which is preliminary data.</text>
</comment>
<reference evidence="2" key="1">
    <citation type="journal article" date="2022" name="Mol. Ecol. Resour.">
        <title>The genomes of chicory, endive, great burdock and yacon provide insights into Asteraceae palaeo-polyploidization history and plant inulin production.</title>
        <authorList>
            <person name="Fan W."/>
            <person name="Wang S."/>
            <person name="Wang H."/>
            <person name="Wang A."/>
            <person name="Jiang F."/>
            <person name="Liu H."/>
            <person name="Zhao H."/>
            <person name="Xu D."/>
            <person name="Zhang Y."/>
        </authorList>
    </citation>
    <scope>NUCLEOTIDE SEQUENCE [LARGE SCALE GENOMIC DNA]</scope>
    <source>
        <strain evidence="2">cv. Punajuju</strain>
    </source>
</reference>
<name>A0ACB9BQU2_CICIN</name>
<sequence>MHPAIQLQGLLRILMIFANTSSGLGHFLSNLGQLFDAVTYMLLACKYEEIYVPVVEDFIVISDRPHTRMYPRFGEYKIKPS</sequence>